<evidence type="ECO:0000313" key="3">
    <source>
        <dbReference type="Proteomes" id="UP000192746"/>
    </source>
</evidence>
<gene>
    <name evidence="2" type="ORF">IIF7_09490</name>
</gene>
<dbReference type="EMBL" id="ARYN01000007">
    <property type="protein sequence ID" value="ORL45875.1"/>
    <property type="molecule type" value="Genomic_DNA"/>
</dbReference>
<dbReference type="OrthoDB" id="883248at2"/>
<dbReference type="STRING" id="1185767.IIF7_09490"/>
<comment type="caution">
    <text evidence="2">The sequence shown here is derived from an EMBL/GenBank/DDBJ whole genome shotgun (WGS) entry which is preliminary data.</text>
</comment>
<dbReference type="Proteomes" id="UP000192746">
    <property type="component" value="Unassembled WGS sequence"/>
</dbReference>
<sequence>MNRIITVLVIFIFSSSALKAQNASVEKSLFGIQTGVLGIWGYNESRLADQFALRTEIGFDAGLWGGTHYENSVNYALIPLIKIEPRWYYNIKKRGRKERNTWNNGANYLSLETTLHSDLFVISNDRNHSTANTLDFIPKWGIKRNIGQHFGFEIAIGPIGYGINLDETSNHGYTGTFDLKIGYNF</sequence>
<protein>
    <recommendedName>
        <fullName evidence="4">Secreted protein</fullName>
    </recommendedName>
</protein>
<evidence type="ECO:0000313" key="2">
    <source>
        <dbReference type="EMBL" id="ORL45875.1"/>
    </source>
</evidence>
<feature type="signal peptide" evidence="1">
    <location>
        <begin position="1"/>
        <end position="19"/>
    </location>
</feature>
<keyword evidence="1" id="KW-0732">Signal</keyword>
<organism evidence="2 3">
    <name type="scientific">Zunongwangia atlantica 22II14-10F7</name>
    <dbReference type="NCBI Taxonomy" id="1185767"/>
    <lineage>
        <taxon>Bacteria</taxon>
        <taxon>Pseudomonadati</taxon>
        <taxon>Bacteroidota</taxon>
        <taxon>Flavobacteriia</taxon>
        <taxon>Flavobacteriales</taxon>
        <taxon>Flavobacteriaceae</taxon>
        <taxon>Zunongwangia</taxon>
    </lineage>
</organism>
<evidence type="ECO:0008006" key="4">
    <source>
        <dbReference type="Google" id="ProtNLM"/>
    </source>
</evidence>
<evidence type="ECO:0000256" key="1">
    <source>
        <dbReference type="SAM" id="SignalP"/>
    </source>
</evidence>
<dbReference type="AlphaFoldDB" id="A0A1Y1T5L8"/>
<reference evidence="2 3" key="1">
    <citation type="submission" date="2013-04" db="EMBL/GenBank/DDBJ databases">
        <title>Zunongwangia sp. 22II14-10F7 Genome Sequencing.</title>
        <authorList>
            <person name="Lai Q."/>
            <person name="Shao Z."/>
        </authorList>
    </citation>
    <scope>NUCLEOTIDE SEQUENCE [LARGE SCALE GENOMIC DNA]</scope>
    <source>
        <strain evidence="2 3">22II14-10F7</strain>
    </source>
</reference>
<feature type="chain" id="PRO_5012305023" description="Secreted protein" evidence="1">
    <location>
        <begin position="20"/>
        <end position="185"/>
    </location>
</feature>
<accession>A0A1Y1T5L8</accession>
<proteinExistence type="predicted"/>
<name>A0A1Y1T5L8_9FLAO</name>
<dbReference type="RefSeq" id="WP_084841444.1">
    <property type="nucleotide sequence ID" value="NZ_ARYN01000007.1"/>
</dbReference>
<keyword evidence="3" id="KW-1185">Reference proteome</keyword>